<dbReference type="EMBL" id="JACJID010000004">
    <property type="protein sequence ID" value="MBA8927912.1"/>
    <property type="molecule type" value="Genomic_DNA"/>
</dbReference>
<name>A0ABR6BLY2_9PSEU</name>
<feature type="coiled-coil region" evidence="1">
    <location>
        <begin position="71"/>
        <end position="98"/>
    </location>
</feature>
<keyword evidence="1" id="KW-0175">Coiled coil</keyword>
<evidence type="ECO:0000256" key="2">
    <source>
        <dbReference type="SAM" id="Phobius"/>
    </source>
</evidence>
<accession>A0ABR6BLY2</accession>
<proteinExistence type="predicted"/>
<evidence type="ECO:0000256" key="1">
    <source>
        <dbReference type="SAM" id="Coils"/>
    </source>
</evidence>
<evidence type="ECO:0000313" key="3">
    <source>
        <dbReference type="EMBL" id="MBA8927912.1"/>
    </source>
</evidence>
<keyword evidence="2" id="KW-0472">Membrane</keyword>
<keyword evidence="2" id="KW-1133">Transmembrane helix</keyword>
<feature type="transmembrane region" description="Helical" evidence="2">
    <location>
        <begin position="45"/>
        <end position="67"/>
    </location>
</feature>
<keyword evidence="2" id="KW-0812">Transmembrane</keyword>
<dbReference type="Proteomes" id="UP000517916">
    <property type="component" value="Unassembled WGS sequence"/>
</dbReference>
<evidence type="ECO:0000313" key="4">
    <source>
        <dbReference type="Proteomes" id="UP000517916"/>
    </source>
</evidence>
<gene>
    <name evidence="3" type="ORF">BC739_005129</name>
</gene>
<comment type="caution">
    <text evidence="3">The sequence shown here is derived from an EMBL/GenBank/DDBJ whole genome shotgun (WGS) entry which is preliminary data.</text>
</comment>
<protein>
    <submittedName>
        <fullName evidence="3">Heme/copper-type cytochrome/quinol oxidase subunit 2</fullName>
    </submittedName>
</protein>
<organism evidence="3 4">
    <name type="scientific">Kutzneria viridogrisea</name>
    <dbReference type="NCBI Taxonomy" id="47990"/>
    <lineage>
        <taxon>Bacteria</taxon>
        <taxon>Bacillati</taxon>
        <taxon>Actinomycetota</taxon>
        <taxon>Actinomycetes</taxon>
        <taxon>Pseudonocardiales</taxon>
        <taxon>Pseudonocardiaceae</taxon>
        <taxon>Kutzneria</taxon>
    </lineage>
</organism>
<keyword evidence="4" id="KW-1185">Reference proteome</keyword>
<dbReference type="RefSeq" id="WP_051912876.1">
    <property type="nucleotide sequence ID" value="NZ_BAAABQ010000023.1"/>
</dbReference>
<sequence length="112" mass="11768">MVLGLVLVVIAVAVAAFGIAFNASAGPAHPLSAFGAQVVTATPLEIFLGGIAVTLVFCLGVWALAVAGRRRRALRSEVRATRRERDELAAQLDRQQVAEPVVDATPKQAVDH</sequence>
<reference evidence="3 4" key="1">
    <citation type="submission" date="2020-08" db="EMBL/GenBank/DDBJ databases">
        <title>Genomic Encyclopedia of Archaeal and Bacterial Type Strains, Phase II (KMG-II): from individual species to whole genera.</title>
        <authorList>
            <person name="Goeker M."/>
        </authorList>
    </citation>
    <scope>NUCLEOTIDE SEQUENCE [LARGE SCALE GENOMIC DNA]</scope>
    <source>
        <strain evidence="3 4">DSM 43850</strain>
    </source>
</reference>